<organism evidence="4 5">
    <name type="scientific">Hesseltinella vesiculosa</name>
    <dbReference type="NCBI Taxonomy" id="101127"/>
    <lineage>
        <taxon>Eukaryota</taxon>
        <taxon>Fungi</taxon>
        <taxon>Fungi incertae sedis</taxon>
        <taxon>Mucoromycota</taxon>
        <taxon>Mucoromycotina</taxon>
        <taxon>Mucoromycetes</taxon>
        <taxon>Mucorales</taxon>
        <taxon>Cunninghamellaceae</taxon>
        <taxon>Hesseltinella</taxon>
    </lineage>
</organism>
<evidence type="ECO:0000313" key="5">
    <source>
        <dbReference type="Proteomes" id="UP000242146"/>
    </source>
</evidence>
<evidence type="ECO:0000256" key="1">
    <source>
        <dbReference type="ARBA" id="ARBA00006781"/>
    </source>
</evidence>
<comment type="function">
    <text evidence="2">Involved in nuclear export, actin cytoskeleton organization and vesicular transport.</text>
</comment>
<dbReference type="InterPro" id="IPR025602">
    <property type="entry name" value="BCP1_family"/>
</dbReference>
<keyword evidence="2" id="KW-0813">Transport</keyword>
<comment type="subcellular location">
    <subcellularLocation>
        <location evidence="2">Nucleus</location>
    </subcellularLocation>
</comment>
<dbReference type="PANTHER" id="PTHR13261:SF0">
    <property type="entry name" value="BRCA2 AND CDKN1A-INTERACTING PROTEIN"/>
    <property type="match status" value="1"/>
</dbReference>
<accession>A0A1X2G7F5</accession>
<feature type="region of interest" description="Disordered" evidence="3">
    <location>
        <begin position="196"/>
        <end position="224"/>
    </location>
</feature>
<proteinExistence type="inferred from homology"/>
<comment type="caution">
    <text evidence="4">The sequence shown here is derived from an EMBL/GenBank/DDBJ whole genome shotgun (WGS) entry which is preliminary data.</text>
</comment>
<feature type="compositionally biased region" description="Basic residues" evidence="3">
    <location>
        <begin position="211"/>
        <end position="220"/>
    </location>
</feature>
<keyword evidence="2" id="KW-0653">Protein transport</keyword>
<sequence length="300" mass="34077">MSEKRKLEEDIVPRQTESDDDSDGSEKDIVDVDFDFYNPEEIDYHAMKRLLTQLFSSDADLVGLGDIVDIIIEENHVGTTIKVDGQESDPYAILSIINLKEQKDNQGIASLCKYLVSKCPKKDEKLHSTIMNILSLEKPVGWVVSERFINMPVEVMPPMYNLLQQEIKKAADNGEPYQFEWYAFIVKVYKEVAPSVEDEDGQDEQDAPPTKKSKKDKKKAQASSETFYYQPEDEIIASYATHQFDFKFTNSDKEAAADSKRAFSDYGVIPARKLLLIPQAKFPAMVQDIDKTCSNIPHVS</sequence>
<dbReference type="GO" id="GO:0005634">
    <property type="term" value="C:nucleus"/>
    <property type="evidence" value="ECO:0007669"/>
    <property type="project" value="UniProtKB-SubCell"/>
</dbReference>
<evidence type="ECO:0000256" key="2">
    <source>
        <dbReference type="PIRNR" id="PIRNR028983"/>
    </source>
</evidence>
<dbReference type="STRING" id="101127.A0A1X2G7F5"/>
<dbReference type="GO" id="GO:0015031">
    <property type="term" value="P:protein transport"/>
    <property type="evidence" value="ECO:0007669"/>
    <property type="project" value="UniProtKB-KW"/>
</dbReference>
<dbReference type="EMBL" id="MCGT01000035">
    <property type="protein sequence ID" value="ORX47032.1"/>
    <property type="molecule type" value="Genomic_DNA"/>
</dbReference>
<dbReference type="Pfam" id="PF13862">
    <property type="entry name" value="BCCIP"/>
    <property type="match status" value="1"/>
</dbReference>
<protein>
    <recommendedName>
        <fullName evidence="2">Protein BCP1</fullName>
    </recommendedName>
</protein>
<keyword evidence="5" id="KW-1185">Reference proteome</keyword>
<dbReference type="OrthoDB" id="27543at2759"/>
<dbReference type="PANTHER" id="PTHR13261">
    <property type="entry name" value="BRCA2 AND CDKN1A INTERACTING PROTEIN"/>
    <property type="match status" value="1"/>
</dbReference>
<comment type="similarity">
    <text evidence="1 2">Belongs to the BCP1 family.</text>
</comment>
<dbReference type="PIRSF" id="PIRSF028983">
    <property type="entry name" value="BCP1"/>
    <property type="match status" value="1"/>
</dbReference>
<feature type="region of interest" description="Disordered" evidence="3">
    <location>
        <begin position="1"/>
        <end position="27"/>
    </location>
</feature>
<gene>
    <name evidence="4" type="ORF">DM01DRAFT_1339334</name>
</gene>
<name>A0A1X2G7F5_9FUNG</name>
<dbReference type="AlphaFoldDB" id="A0A1X2G7F5"/>
<feature type="compositionally biased region" description="Basic and acidic residues" evidence="3">
    <location>
        <begin position="1"/>
        <end position="12"/>
    </location>
</feature>
<evidence type="ECO:0000313" key="4">
    <source>
        <dbReference type="EMBL" id="ORX47032.1"/>
    </source>
</evidence>
<dbReference type="Proteomes" id="UP000242146">
    <property type="component" value="Unassembled WGS sequence"/>
</dbReference>
<keyword evidence="2" id="KW-0539">Nucleus</keyword>
<evidence type="ECO:0000256" key="3">
    <source>
        <dbReference type="SAM" id="MobiDB-lite"/>
    </source>
</evidence>
<reference evidence="4 5" key="1">
    <citation type="submission" date="2016-07" db="EMBL/GenBank/DDBJ databases">
        <title>Pervasive Adenine N6-methylation of Active Genes in Fungi.</title>
        <authorList>
            <consortium name="DOE Joint Genome Institute"/>
            <person name="Mondo S.J."/>
            <person name="Dannebaum R.O."/>
            <person name="Kuo R.C."/>
            <person name="Labutti K."/>
            <person name="Haridas S."/>
            <person name="Kuo A."/>
            <person name="Salamov A."/>
            <person name="Ahrendt S.R."/>
            <person name="Lipzen A."/>
            <person name="Sullivan W."/>
            <person name="Andreopoulos W.B."/>
            <person name="Clum A."/>
            <person name="Lindquist E."/>
            <person name="Daum C."/>
            <person name="Ramamoorthy G.K."/>
            <person name="Gryganskyi A."/>
            <person name="Culley D."/>
            <person name="Magnuson J.K."/>
            <person name="James T.Y."/>
            <person name="O'Malley M.A."/>
            <person name="Stajich J.E."/>
            <person name="Spatafora J.W."/>
            <person name="Visel A."/>
            <person name="Grigoriev I.V."/>
        </authorList>
    </citation>
    <scope>NUCLEOTIDE SEQUENCE [LARGE SCALE GENOMIC DNA]</scope>
    <source>
        <strain evidence="4 5">NRRL 3301</strain>
    </source>
</reference>
<feature type="compositionally biased region" description="Acidic residues" evidence="3">
    <location>
        <begin position="196"/>
        <end position="206"/>
    </location>
</feature>